<protein>
    <submittedName>
        <fullName evidence="2">dTDP-2,3-dehydratase</fullName>
    </submittedName>
</protein>
<reference evidence="2" key="1">
    <citation type="journal article" date="2018" name="ACS Chem. Biol.">
        <title>Discovery of an Antibacterial Isoindolinone-Containing Tetracyclic Polyketide by Cryptic Gene Activation and Characterization of Its Biosynthetic Gene Cluster.</title>
        <authorList>
            <person name="Thong W.L."/>
            <person name="Shin-ya K."/>
            <person name="Nishiyama M."/>
            <person name="Kuzuyama T."/>
        </authorList>
    </citation>
    <scope>NUCLEOTIDE SEQUENCE</scope>
    <source>
        <strain evidence="2">SoC090715LN-16</strain>
    </source>
</reference>
<dbReference type="Gene3D" id="3.90.79.40">
    <property type="entry name" value="EvaA sugar 2,3-dehydratase subunit"/>
    <property type="match status" value="2"/>
</dbReference>
<evidence type="ECO:0000313" key="2">
    <source>
        <dbReference type="EMBL" id="BBE36456.1"/>
    </source>
</evidence>
<evidence type="ECO:0000259" key="1">
    <source>
        <dbReference type="Pfam" id="PF03559"/>
    </source>
</evidence>
<accession>A0A3B8G518</accession>
<dbReference type="InterPro" id="IPR005212">
    <property type="entry name" value="EvaA-like"/>
</dbReference>
<feature type="domain" description="dTDP-4-dehydro-6-deoxy-alpha-D-glucopyranose 2,3-dehydratase" evidence="1">
    <location>
        <begin position="32"/>
        <end position="233"/>
    </location>
</feature>
<dbReference type="GO" id="GO:0016829">
    <property type="term" value="F:lyase activity"/>
    <property type="evidence" value="ECO:0007669"/>
    <property type="project" value="InterPro"/>
</dbReference>
<dbReference type="AlphaFoldDB" id="A0A3B8G518"/>
<dbReference type="EMBL" id="LC386909">
    <property type="protein sequence ID" value="BBE36456.1"/>
    <property type="molecule type" value="Genomic_DNA"/>
</dbReference>
<sequence length="468" mass="52866">MPEVRGTLREGMALRLAESEAVTDSRLMPNHRFPQWFAERSAAHDHAVRRVPFATLKGWRFDPGTGNLGHDSGRFFTVEGLRVRTDDPRHGSWRQPILNQPEIGILGIVVREFEGVLHCLMQAKMEPGNINLVQLSPTVQATRSNYTMVHGGRRPRHLEFFTGDRPVAVVADSLQSEHGHYFLRKRNRNMIVEVMDGPPEHEDFCWLTVGQLLRLLHQDNLVNMDARTVLSCLALADPAPGQDRAVRLLNWMTEMRTRHELVQTVVPLHDVPSWRRSADTVGRPDGRGFSIVAVEVAAASREVAGWSQPLLRVGARSLAALAVRRGVDGELLLLVHARQEPGLTDVVELGPTVQCVPDHERGLPPEQATRYLDRVLAMPAERVRCDVVHSEEGGRFDQAETRYLVVEAPDGFDEPLPDDYRWAPLDEVTALLRHSYCVNVQLRTLLLTLRNGLWPELHADRDLHRRNP</sequence>
<name>A0A3B8G518_9ACTN</name>
<proteinExistence type="predicted"/>
<dbReference type="Pfam" id="PF03559">
    <property type="entry name" value="Hexose_dehydrat"/>
    <property type="match status" value="2"/>
</dbReference>
<feature type="domain" description="dTDP-4-dehydro-6-deoxy-alpha-D-glucopyranose 2,3-dehydratase" evidence="1">
    <location>
        <begin position="247"/>
        <end position="448"/>
    </location>
</feature>
<organism evidence="2">
    <name type="scientific">Streptomyces sp. SoC090715LN-16</name>
    <dbReference type="NCBI Taxonomy" id="1898658"/>
    <lineage>
        <taxon>Bacteria</taxon>
        <taxon>Bacillati</taxon>
        <taxon>Actinomycetota</taxon>
        <taxon>Actinomycetes</taxon>
        <taxon>Kitasatosporales</taxon>
        <taxon>Streptomycetaceae</taxon>
        <taxon>Streptomyces</taxon>
    </lineage>
</organism>
<dbReference type="InterPro" id="IPR038153">
    <property type="entry name" value="EvaA-like_sf"/>
</dbReference>
<gene>
    <name evidence="2" type="primary">idmB8</name>
</gene>